<sequence length="115" mass="12990">MVLDHITCAGDPGVYDVPLPDANTWGKCWDFNGFRKEFDKIALRDVNPLEMLKPPGVNLVWASSLMKNEVNRISDWLIFEVKNGMDASFHMEQIAPPHSCWTQGDFCECCGLTGR</sequence>
<comment type="caution">
    <text evidence="1">The sequence shown here is derived from an EMBL/GenBank/DDBJ whole genome shotgun (WGS) entry which is preliminary data.</text>
</comment>
<keyword evidence="2" id="KW-1185">Reference proteome</keyword>
<evidence type="ECO:0000313" key="1">
    <source>
        <dbReference type="EMBL" id="GJC88467.1"/>
    </source>
</evidence>
<gene>
    <name evidence="1" type="ORF">ColLi_11305</name>
</gene>
<organism evidence="1 2">
    <name type="scientific">Colletotrichum liriopes</name>
    <dbReference type="NCBI Taxonomy" id="708192"/>
    <lineage>
        <taxon>Eukaryota</taxon>
        <taxon>Fungi</taxon>
        <taxon>Dikarya</taxon>
        <taxon>Ascomycota</taxon>
        <taxon>Pezizomycotina</taxon>
        <taxon>Sordariomycetes</taxon>
        <taxon>Hypocreomycetidae</taxon>
        <taxon>Glomerellales</taxon>
        <taxon>Glomerellaceae</taxon>
        <taxon>Colletotrichum</taxon>
        <taxon>Colletotrichum spaethianum species complex</taxon>
    </lineage>
</organism>
<proteinExistence type="predicted"/>
<accession>A0AA37LXM7</accession>
<evidence type="ECO:0000313" key="2">
    <source>
        <dbReference type="Proteomes" id="UP001055172"/>
    </source>
</evidence>
<name>A0AA37LXM7_9PEZI</name>
<dbReference type="Proteomes" id="UP001055172">
    <property type="component" value="Unassembled WGS sequence"/>
</dbReference>
<reference evidence="1 2" key="1">
    <citation type="submission" date="2021-07" db="EMBL/GenBank/DDBJ databases">
        <title>Genome data of Colletotrichum spaethianum.</title>
        <authorList>
            <person name="Utami Y.D."/>
            <person name="Hiruma K."/>
        </authorList>
    </citation>
    <scope>NUCLEOTIDE SEQUENCE [LARGE SCALE GENOMIC DNA]</scope>
    <source>
        <strain evidence="1 2">MAFF 242679</strain>
    </source>
</reference>
<dbReference type="AlphaFoldDB" id="A0AA37LXM7"/>
<dbReference type="EMBL" id="BPPX01000033">
    <property type="protein sequence ID" value="GJC88467.1"/>
    <property type="molecule type" value="Genomic_DNA"/>
</dbReference>
<protein>
    <submittedName>
        <fullName evidence="1">Uncharacterized protein</fullName>
    </submittedName>
</protein>